<dbReference type="SUPFAM" id="SSF56784">
    <property type="entry name" value="HAD-like"/>
    <property type="match status" value="1"/>
</dbReference>
<dbReference type="Pfam" id="PF16209">
    <property type="entry name" value="PhoLip_ATPase_N"/>
    <property type="match status" value="1"/>
</dbReference>
<evidence type="ECO:0000256" key="1">
    <source>
        <dbReference type="ARBA" id="ARBA00004141"/>
    </source>
</evidence>
<dbReference type="GO" id="GO:0005886">
    <property type="term" value="C:plasma membrane"/>
    <property type="evidence" value="ECO:0007669"/>
    <property type="project" value="TreeGrafter"/>
</dbReference>
<dbReference type="NCBIfam" id="TIGR01494">
    <property type="entry name" value="ATPase_P-type"/>
    <property type="match status" value="1"/>
</dbReference>
<dbReference type="Gene3D" id="2.70.150.10">
    <property type="entry name" value="Calcium-transporting ATPase, cytoplasmic transduction domain A"/>
    <property type="match status" value="1"/>
</dbReference>
<dbReference type="GO" id="GO:0045332">
    <property type="term" value="P:phospholipid translocation"/>
    <property type="evidence" value="ECO:0007669"/>
    <property type="project" value="TreeGrafter"/>
</dbReference>
<comment type="caution">
    <text evidence="11">The sequence shown here is derived from an EMBL/GenBank/DDBJ whole genome shotgun (WGS) entry which is preliminary data.</text>
</comment>
<dbReference type="PANTHER" id="PTHR24092">
    <property type="entry name" value="PROBABLE PHOSPHOLIPID-TRANSPORTING ATPASE"/>
    <property type="match status" value="1"/>
</dbReference>
<keyword evidence="6 8" id="KW-1133">Transmembrane helix</keyword>
<dbReference type="Pfam" id="PF08282">
    <property type="entry name" value="Hydrolase_3"/>
    <property type="match status" value="1"/>
</dbReference>
<dbReference type="InterPro" id="IPR032630">
    <property type="entry name" value="P_typ_ATPase_c"/>
</dbReference>
<accession>A0AAP0PSB8</accession>
<evidence type="ECO:0000256" key="3">
    <source>
        <dbReference type="ARBA" id="ARBA00022723"/>
    </source>
</evidence>
<keyword evidence="12" id="KW-1185">Reference proteome</keyword>
<feature type="transmembrane region" description="Helical" evidence="8">
    <location>
        <begin position="867"/>
        <end position="891"/>
    </location>
</feature>
<feature type="transmembrane region" description="Helical" evidence="8">
    <location>
        <begin position="242"/>
        <end position="263"/>
    </location>
</feature>
<dbReference type="InterPro" id="IPR023299">
    <property type="entry name" value="ATPase_P-typ_cyto_dom_N"/>
</dbReference>
<dbReference type="SUPFAM" id="SSF81665">
    <property type="entry name" value="Calcium ATPase, transmembrane domain M"/>
    <property type="match status" value="1"/>
</dbReference>
<dbReference type="SFLD" id="SFLDG00002">
    <property type="entry name" value="C1.7:_P-type_atpase_like"/>
    <property type="match status" value="1"/>
</dbReference>
<dbReference type="EMBL" id="JBBNAE010000001">
    <property type="protein sequence ID" value="KAK9152830.1"/>
    <property type="molecule type" value="Genomic_DNA"/>
</dbReference>
<feature type="domain" description="P-type ATPase N-terminal" evidence="9">
    <location>
        <begin position="21"/>
        <end position="86"/>
    </location>
</feature>
<organism evidence="11 12">
    <name type="scientific">Stephania japonica</name>
    <dbReference type="NCBI Taxonomy" id="461633"/>
    <lineage>
        <taxon>Eukaryota</taxon>
        <taxon>Viridiplantae</taxon>
        <taxon>Streptophyta</taxon>
        <taxon>Embryophyta</taxon>
        <taxon>Tracheophyta</taxon>
        <taxon>Spermatophyta</taxon>
        <taxon>Magnoliopsida</taxon>
        <taxon>Ranunculales</taxon>
        <taxon>Menispermaceae</taxon>
        <taxon>Menispermoideae</taxon>
        <taxon>Cissampelideae</taxon>
        <taxon>Stephania</taxon>
    </lineage>
</organism>
<dbReference type="FunFam" id="3.40.50.1000:FF:000084">
    <property type="entry name" value="Phospholipid-transporting ATPase"/>
    <property type="match status" value="1"/>
</dbReference>
<dbReference type="PRINTS" id="PR00119">
    <property type="entry name" value="CATATPASE"/>
</dbReference>
<dbReference type="InterPro" id="IPR036412">
    <property type="entry name" value="HAD-like_sf"/>
</dbReference>
<keyword evidence="3" id="KW-0479">Metal-binding</keyword>
<proteinExistence type="predicted"/>
<dbReference type="InterPro" id="IPR008250">
    <property type="entry name" value="ATPase_P-typ_transduc_dom_A_sf"/>
</dbReference>
<dbReference type="InterPro" id="IPR001757">
    <property type="entry name" value="P_typ_ATPase"/>
</dbReference>
<dbReference type="InterPro" id="IPR018303">
    <property type="entry name" value="ATPase_P-typ_P_site"/>
</dbReference>
<evidence type="ECO:0000256" key="4">
    <source>
        <dbReference type="ARBA" id="ARBA00022842"/>
    </source>
</evidence>
<dbReference type="Gene3D" id="3.40.1110.10">
    <property type="entry name" value="Calcium-transporting ATPase, cytoplasmic domain N"/>
    <property type="match status" value="1"/>
</dbReference>
<comment type="subcellular location">
    <subcellularLocation>
        <location evidence="1">Membrane</location>
        <topology evidence="1">Multi-pass membrane protein</topology>
    </subcellularLocation>
</comment>
<dbReference type="InterPro" id="IPR032631">
    <property type="entry name" value="P-type_ATPase_N"/>
</dbReference>
<dbReference type="PANTHER" id="PTHR24092:SF19">
    <property type="entry name" value="PHOSPHOLIPID-TRANSPORTING ATPASE"/>
    <property type="match status" value="1"/>
</dbReference>
<evidence type="ECO:0000313" key="11">
    <source>
        <dbReference type="EMBL" id="KAK9152830.1"/>
    </source>
</evidence>
<dbReference type="Proteomes" id="UP001417504">
    <property type="component" value="Unassembled WGS sequence"/>
</dbReference>
<dbReference type="AlphaFoldDB" id="A0AAP0PSB8"/>
<dbReference type="InterPro" id="IPR023298">
    <property type="entry name" value="ATPase_P-typ_TM_dom_sf"/>
</dbReference>
<evidence type="ECO:0000256" key="6">
    <source>
        <dbReference type="ARBA" id="ARBA00022989"/>
    </source>
</evidence>
<evidence type="ECO:0000256" key="5">
    <source>
        <dbReference type="ARBA" id="ARBA00022967"/>
    </source>
</evidence>
<dbReference type="GO" id="GO:0016887">
    <property type="term" value="F:ATP hydrolysis activity"/>
    <property type="evidence" value="ECO:0007669"/>
    <property type="project" value="InterPro"/>
</dbReference>
<feature type="transmembrane region" description="Helical" evidence="8">
    <location>
        <begin position="837"/>
        <end position="855"/>
    </location>
</feature>
<keyword evidence="7 8" id="KW-0472">Membrane</keyword>
<dbReference type="FunFam" id="3.40.1110.10:FF:000033">
    <property type="entry name" value="Phospholipid-transporting ATPase"/>
    <property type="match status" value="1"/>
</dbReference>
<dbReference type="InterPro" id="IPR044492">
    <property type="entry name" value="P_typ_ATPase_HD_dom"/>
</dbReference>
<sequence length="1019" mass="115079">MIVSRIQVRLHSVLSMMKRYVYINDNELSEDLYCDNCISNRKYTILNFLPKNLWEQFSRFMNQYFLLIACLQLWSLITPVNPASTWGPLIFIFAVSATKEAWDDYNRYLSDKQANEKEIKAQDIHVGNIVWLRENDEVPCDLVVLGTSDPQGICYIEGVIECPGPDKDIRRFDANMRLFPPFIDNDLCPLTINNTLLQSCYLRNTEWACGVAVYTGNETKLGMSRGIPEPKLTAMDAMIDKLTGAIFLFQIVVVLVLGISGNVWKDSEARKQWYVQYPYEGPWYELLVIPLRFELLCSIMIPISIKVSLDLVKSLYAKFIDWDEEMYDFETKTAPHATNTAISEDLGQVEYILTDKTGTLTENKMIFRRCCINGVYYGNDNGDALKDVELLNAVMGNNPDVIRFLTVMAICNTVIPMRSKTGGITYKAQSQDEDALVHAAANLHMVFVNKNANILEVNFNASILKYEILDTLEFTSDRKRMSVVVRDFQNGKILLLTKGADEAIFPYAHSGRQIRTFVEAVEQYSQLGLRTLCLAWRELKEDEYYEWSSMFKEANSTLVDREWRLAEVCQRLEHDLEILGVTAIEDRLQDGVPETIETLRKAGINFWMLTGDKQNTAIQIALLCNFISPEPKGQLLLINGKTEDEVARNLERVLLTMRITTAEPKDVAFVVDGWALEIALKHYGKAFTELAILSRTAICCRVTPSQKAQLVELLKSCDYRTLAIGDGGNDVRMIQQADIGVGISGREGMQAARAADYSIGSIAGTSLFNSVSLMAYNVFYTSVPVLVSMLDKDLSEKTVMQNPQIIFYCQAGRLLNPSTFAGCINVYAYEKSEMEEVAMVALSGCIWLQAFVVTIETNSFTILQHLAIWGNLVAFYIINCLVSAIPASGMYTIMFRLCKQSSYWMAMFLIVVVGMGPVLALKYFRYTFRSSAINKLQQAERLGRPIVTLGTAEPYPRPTDKEVASLSITQPRNRNSVYEPLLSDSPTATRRSLGSATPFDLFQSTSRLSSNYSRNCKNN</sequence>
<keyword evidence="4" id="KW-0460">Magnesium</keyword>
<reference evidence="11 12" key="1">
    <citation type="submission" date="2024-01" db="EMBL/GenBank/DDBJ databases">
        <title>Genome assemblies of Stephania.</title>
        <authorList>
            <person name="Yang L."/>
        </authorList>
    </citation>
    <scope>NUCLEOTIDE SEQUENCE [LARGE SCALE GENOMIC DNA]</scope>
    <source>
        <strain evidence="11">QJT</strain>
        <tissue evidence="11">Leaf</tissue>
    </source>
</reference>
<dbReference type="GO" id="GO:0046872">
    <property type="term" value="F:metal ion binding"/>
    <property type="evidence" value="ECO:0007669"/>
    <property type="project" value="UniProtKB-KW"/>
</dbReference>
<keyword evidence="5" id="KW-1278">Translocase</keyword>
<evidence type="ECO:0000259" key="9">
    <source>
        <dbReference type="Pfam" id="PF16209"/>
    </source>
</evidence>
<dbReference type="SFLD" id="SFLDS00003">
    <property type="entry name" value="Haloacid_Dehalogenase"/>
    <property type="match status" value="1"/>
</dbReference>
<protein>
    <recommendedName>
        <fullName evidence="13">P-type phospholipid transporter</fullName>
    </recommendedName>
</protein>
<dbReference type="PROSITE" id="PS00154">
    <property type="entry name" value="ATPASE_E1_E2"/>
    <property type="match status" value="1"/>
</dbReference>
<feature type="transmembrane region" description="Helical" evidence="8">
    <location>
        <begin position="903"/>
        <end position="924"/>
    </location>
</feature>
<name>A0AAP0PSB8_9MAGN</name>
<dbReference type="InterPro" id="IPR023214">
    <property type="entry name" value="HAD_sf"/>
</dbReference>
<dbReference type="GO" id="GO:0005524">
    <property type="term" value="F:ATP binding"/>
    <property type="evidence" value="ECO:0007669"/>
    <property type="project" value="InterPro"/>
</dbReference>
<dbReference type="GO" id="GO:0140326">
    <property type="term" value="F:ATPase-coupled intramembrane lipid transporter activity"/>
    <property type="evidence" value="ECO:0007669"/>
    <property type="project" value="TreeGrafter"/>
</dbReference>
<evidence type="ECO:0000313" key="12">
    <source>
        <dbReference type="Proteomes" id="UP001417504"/>
    </source>
</evidence>
<feature type="domain" description="P-type ATPase C-terminal" evidence="10">
    <location>
        <begin position="761"/>
        <end position="929"/>
    </location>
</feature>
<evidence type="ECO:0000256" key="2">
    <source>
        <dbReference type="ARBA" id="ARBA00022692"/>
    </source>
</evidence>
<dbReference type="Pfam" id="PF16212">
    <property type="entry name" value="PhoLip_ATPase_C"/>
    <property type="match status" value="1"/>
</dbReference>
<evidence type="ECO:0000256" key="7">
    <source>
        <dbReference type="ARBA" id="ARBA00023136"/>
    </source>
</evidence>
<evidence type="ECO:0000259" key="10">
    <source>
        <dbReference type="Pfam" id="PF16212"/>
    </source>
</evidence>
<dbReference type="Pfam" id="PF13246">
    <property type="entry name" value="Cation_ATPase"/>
    <property type="match status" value="1"/>
</dbReference>
<keyword evidence="2 8" id="KW-0812">Transmembrane</keyword>
<dbReference type="SUPFAM" id="SSF81660">
    <property type="entry name" value="Metal cation-transporting ATPase, ATP-binding domain N"/>
    <property type="match status" value="1"/>
</dbReference>
<dbReference type="SUPFAM" id="SSF81653">
    <property type="entry name" value="Calcium ATPase, transduction domain A"/>
    <property type="match status" value="1"/>
</dbReference>
<evidence type="ECO:0008006" key="13">
    <source>
        <dbReference type="Google" id="ProtNLM"/>
    </source>
</evidence>
<dbReference type="SFLD" id="SFLDF00027">
    <property type="entry name" value="p-type_atpase"/>
    <property type="match status" value="1"/>
</dbReference>
<dbReference type="Gene3D" id="3.40.50.1000">
    <property type="entry name" value="HAD superfamily/HAD-like"/>
    <property type="match status" value="1"/>
</dbReference>
<evidence type="ECO:0000256" key="8">
    <source>
        <dbReference type="SAM" id="Phobius"/>
    </source>
</evidence>
<gene>
    <name evidence="11" type="ORF">Sjap_000310</name>
</gene>